<feature type="signal peptide" evidence="2">
    <location>
        <begin position="1"/>
        <end position="20"/>
    </location>
</feature>
<keyword evidence="4" id="KW-1185">Reference proteome</keyword>
<sequence length="188" mass="18972">MPSVKNLLIPITLALAMANAETITGGLHGNSCPSDWQNSIVNNDARCCYGSTTVEDNEGYCCVHEFSLDLGNTYRARDDSDDSDCYPFCSITTDGFLSMTTQSCVTKVPFTASDYSSIVSAASSSLASSSPATNSAAQTTTGAGASATGSGDATSTGEATGTSTNGAMPLATAEGVVLGAAAAILFAL</sequence>
<reference evidence="3" key="1">
    <citation type="submission" date="2022-11" db="EMBL/GenBank/DDBJ databases">
        <authorList>
            <person name="Petersen C."/>
        </authorList>
    </citation>
    <scope>NUCLEOTIDE SEQUENCE</scope>
    <source>
        <strain evidence="3">IBT 30069</strain>
    </source>
</reference>
<evidence type="ECO:0000313" key="3">
    <source>
        <dbReference type="EMBL" id="KAJ5109259.1"/>
    </source>
</evidence>
<dbReference type="AlphaFoldDB" id="A0A9W9KJS9"/>
<gene>
    <name evidence="3" type="ORF">N7456_005934</name>
</gene>
<keyword evidence="2" id="KW-0732">Signal</keyword>
<proteinExistence type="predicted"/>
<feature type="region of interest" description="Disordered" evidence="1">
    <location>
        <begin position="127"/>
        <end position="166"/>
    </location>
</feature>
<accession>A0A9W9KJS9</accession>
<evidence type="ECO:0000256" key="1">
    <source>
        <dbReference type="SAM" id="MobiDB-lite"/>
    </source>
</evidence>
<comment type="caution">
    <text evidence="3">The sequence shown here is derived from an EMBL/GenBank/DDBJ whole genome shotgun (WGS) entry which is preliminary data.</text>
</comment>
<feature type="chain" id="PRO_5040813818" evidence="2">
    <location>
        <begin position="21"/>
        <end position="188"/>
    </location>
</feature>
<evidence type="ECO:0000256" key="2">
    <source>
        <dbReference type="SAM" id="SignalP"/>
    </source>
</evidence>
<reference evidence="3" key="2">
    <citation type="journal article" date="2023" name="IMA Fungus">
        <title>Comparative genomic study of the Penicillium genus elucidates a diverse pangenome and 15 lateral gene transfer events.</title>
        <authorList>
            <person name="Petersen C."/>
            <person name="Sorensen T."/>
            <person name="Nielsen M.R."/>
            <person name="Sondergaard T.E."/>
            <person name="Sorensen J.L."/>
            <person name="Fitzpatrick D.A."/>
            <person name="Frisvad J.C."/>
            <person name="Nielsen K.L."/>
        </authorList>
    </citation>
    <scope>NUCLEOTIDE SEQUENCE</scope>
    <source>
        <strain evidence="3">IBT 30069</strain>
    </source>
</reference>
<dbReference type="OrthoDB" id="4870483at2759"/>
<dbReference type="EMBL" id="JAPQKH010000003">
    <property type="protein sequence ID" value="KAJ5109259.1"/>
    <property type="molecule type" value="Genomic_DNA"/>
</dbReference>
<dbReference type="Proteomes" id="UP001149165">
    <property type="component" value="Unassembled WGS sequence"/>
</dbReference>
<evidence type="ECO:0000313" key="4">
    <source>
        <dbReference type="Proteomes" id="UP001149165"/>
    </source>
</evidence>
<protein>
    <submittedName>
        <fullName evidence="3">Uncharacterized protein</fullName>
    </submittedName>
</protein>
<name>A0A9W9KJS9_9EURO</name>
<organism evidence="3 4">
    <name type="scientific">Penicillium angulare</name>
    <dbReference type="NCBI Taxonomy" id="116970"/>
    <lineage>
        <taxon>Eukaryota</taxon>
        <taxon>Fungi</taxon>
        <taxon>Dikarya</taxon>
        <taxon>Ascomycota</taxon>
        <taxon>Pezizomycotina</taxon>
        <taxon>Eurotiomycetes</taxon>
        <taxon>Eurotiomycetidae</taxon>
        <taxon>Eurotiales</taxon>
        <taxon>Aspergillaceae</taxon>
        <taxon>Penicillium</taxon>
    </lineage>
</organism>